<name>A0AB35M2S8_9GAMM</name>
<evidence type="ECO:0000313" key="5">
    <source>
        <dbReference type="EMBL" id="MDM1719804.1"/>
    </source>
</evidence>
<feature type="domain" description="Glycosyl transferase family 1" evidence="3">
    <location>
        <begin position="184"/>
        <end position="334"/>
    </location>
</feature>
<dbReference type="Proteomes" id="UP001174419">
    <property type="component" value="Unassembled WGS sequence"/>
</dbReference>
<feature type="domain" description="Glycosyltransferase subfamily 4-like N-terminal" evidence="4">
    <location>
        <begin position="15"/>
        <end position="170"/>
    </location>
</feature>
<dbReference type="SUPFAM" id="SSF53756">
    <property type="entry name" value="UDP-Glycosyltransferase/glycogen phosphorylase"/>
    <property type="match status" value="1"/>
</dbReference>
<evidence type="ECO:0000313" key="6">
    <source>
        <dbReference type="Proteomes" id="UP001174419"/>
    </source>
</evidence>
<dbReference type="Gene3D" id="3.40.50.2000">
    <property type="entry name" value="Glycogen Phosphorylase B"/>
    <property type="match status" value="2"/>
</dbReference>
<evidence type="ECO:0000259" key="4">
    <source>
        <dbReference type="Pfam" id="PF13439"/>
    </source>
</evidence>
<dbReference type="InterPro" id="IPR001296">
    <property type="entry name" value="Glyco_trans_1"/>
</dbReference>
<dbReference type="PANTHER" id="PTHR12526">
    <property type="entry name" value="GLYCOSYLTRANSFERASE"/>
    <property type="match status" value="1"/>
</dbReference>
<proteinExistence type="predicted"/>
<dbReference type="Pfam" id="PF13439">
    <property type="entry name" value="Glyco_transf_4"/>
    <property type="match status" value="1"/>
</dbReference>
<organism evidence="5 6">
    <name type="scientific">Acinetobacter towneri</name>
    <dbReference type="NCBI Taxonomy" id="202956"/>
    <lineage>
        <taxon>Bacteria</taxon>
        <taxon>Pseudomonadati</taxon>
        <taxon>Pseudomonadota</taxon>
        <taxon>Gammaproteobacteria</taxon>
        <taxon>Moraxellales</taxon>
        <taxon>Moraxellaceae</taxon>
        <taxon>Acinetobacter</taxon>
    </lineage>
</organism>
<dbReference type="GO" id="GO:1901135">
    <property type="term" value="P:carbohydrate derivative metabolic process"/>
    <property type="evidence" value="ECO:0007669"/>
    <property type="project" value="UniProtKB-ARBA"/>
</dbReference>
<keyword evidence="1" id="KW-0328">Glycosyltransferase</keyword>
<reference evidence="5" key="2">
    <citation type="journal article" date="2022" name="Sci. Total Environ.">
        <title>Prevalence, transmission, and molecular epidemiology of tet(X)-positive bacteria among humans, animals, and environmental niches in China: An epidemiological, and genomic-based study.</title>
        <authorList>
            <person name="Dong N."/>
            <person name="Zeng Y."/>
            <person name="Cai C."/>
            <person name="Sun C."/>
            <person name="Lu J."/>
            <person name="Liu C."/>
            <person name="Zhou H."/>
            <person name="Sun Q."/>
            <person name="Shu L."/>
            <person name="Wang H."/>
            <person name="Wang Y."/>
            <person name="Wang S."/>
            <person name="Wu C."/>
            <person name="Chan E.W."/>
            <person name="Chen G."/>
            <person name="Shen Z."/>
            <person name="Chen S."/>
            <person name="Zhang R."/>
        </authorList>
    </citation>
    <scope>NUCLEOTIDE SEQUENCE</scope>
    <source>
        <strain evidence="5">DF49-4</strain>
    </source>
</reference>
<comment type="caution">
    <text evidence="5">The sequence shown here is derived from an EMBL/GenBank/DDBJ whole genome shotgun (WGS) entry which is preliminary data.</text>
</comment>
<accession>A0AB35M2S8</accession>
<keyword evidence="2" id="KW-0808">Transferase</keyword>
<dbReference type="CDD" id="cd03820">
    <property type="entry name" value="GT4_AmsD-like"/>
    <property type="match status" value="1"/>
</dbReference>
<dbReference type="EMBL" id="JACANG010000028">
    <property type="protein sequence ID" value="MDM1719804.1"/>
    <property type="molecule type" value="Genomic_DNA"/>
</dbReference>
<dbReference type="PANTHER" id="PTHR12526:SF629">
    <property type="entry name" value="TEICHURONIC ACID BIOSYNTHESIS GLYCOSYLTRANSFERASE TUAH-RELATED"/>
    <property type="match status" value="1"/>
</dbReference>
<reference evidence="5" key="1">
    <citation type="submission" date="2020-06" db="EMBL/GenBank/DDBJ databases">
        <authorList>
            <person name="Dong N."/>
        </authorList>
    </citation>
    <scope>NUCLEOTIDE SEQUENCE</scope>
    <source>
        <strain evidence="5">DF49-4</strain>
    </source>
</reference>
<dbReference type="InterPro" id="IPR028098">
    <property type="entry name" value="Glyco_trans_4-like_N"/>
</dbReference>
<evidence type="ECO:0000259" key="3">
    <source>
        <dbReference type="Pfam" id="PF00534"/>
    </source>
</evidence>
<gene>
    <name evidence="5" type="ORF">HX110_11885</name>
</gene>
<dbReference type="GO" id="GO:0016757">
    <property type="term" value="F:glycosyltransferase activity"/>
    <property type="evidence" value="ECO:0007669"/>
    <property type="project" value="UniProtKB-KW"/>
</dbReference>
<protein>
    <submittedName>
        <fullName evidence="5">Glycosyltransferase family 4 protein</fullName>
    </submittedName>
</protein>
<evidence type="ECO:0000256" key="2">
    <source>
        <dbReference type="ARBA" id="ARBA00022679"/>
    </source>
</evidence>
<dbReference type="RefSeq" id="WP_286381387.1">
    <property type="nucleotide sequence ID" value="NZ_JACANG010000028.1"/>
</dbReference>
<evidence type="ECO:0000256" key="1">
    <source>
        <dbReference type="ARBA" id="ARBA00022676"/>
    </source>
</evidence>
<sequence length="358" mass="40974">MKKVCFIVGNLNNSGGTERVTTLILNNLVECSKYEISILSLVEGKKPFFDLNNNISVHSLYDQEISFKSNFLSVVWKIRKFIQENKIDTLVVVDSISCIFTVPALIFLNINHICWEHFHFKNDNGTKFRVLGRKLAVKYCNHIVTLTRKDLEFWKNGLKKIKANLVSIPNPTPYINTCNKPSLNYKVVISVGRLTHVKGYDLLIEAWKKVCDQNPDWKLYIVGSGEEKQNLEILATRLGIMDRIVFTGQTTDVRTFYEKSSIFCLSSRNEGLPMVLLEAQAYGLPIVAFDCNTGPSEIVVNKKNGFLVSNGNIESLAYHLNEIINFEDEKYEKMVFESFLSTQNFKIENILDKWCSIL</sequence>
<dbReference type="Pfam" id="PF00534">
    <property type="entry name" value="Glycos_transf_1"/>
    <property type="match status" value="1"/>
</dbReference>
<dbReference type="AlphaFoldDB" id="A0AB35M2S8"/>